<feature type="chain" id="PRO_5035155469" description="DUF4177 domain-containing protein" evidence="1">
    <location>
        <begin position="20"/>
        <end position="112"/>
    </location>
</feature>
<evidence type="ECO:0000256" key="1">
    <source>
        <dbReference type="SAM" id="SignalP"/>
    </source>
</evidence>
<organism evidence="2 3">
    <name type="scientific">Limnovirga soli</name>
    <dbReference type="NCBI Taxonomy" id="2656915"/>
    <lineage>
        <taxon>Bacteria</taxon>
        <taxon>Pseudomonadati</taxon>
        <taxon>Bacteroidota</taxon>
        <taxon>Chitinophagia</taxon>
        <taxon>Chitinophagales</taxon>
        <taxon>Chitinophagaceae</taxon>
        <taxon>Limnovirga</taxon>
    </lineage>
</organism>
<name>A0A8J8JPV5_9BACT</name>
<dbReference type="Proteomes" id="UP000598971">
    <property type="component" value="Unassembled WGS sequence"/>
</dbReference>
<proteinExistence type="predicted"/>
<dbReference type="AlphaFoldDB" id="A0A8J8JPV5"/>
<keyword evidence="3" id="KW-1185">Reference proteome</keyword>
<keyword evidence="1" id="KW-0732">Signal</keyword>
<comment type="caution">
    <text evidence="2">The sequence shown here is derived from an EMBL/GenBank/DDBJ whole genome shotgun (WGS) entry which is preliminary data.</text>
</comment>
<dbReference type="RefSeq" id="WP_171605945.1">
    <property type="nucleotide sequence ID" value="NZ_WHPF01000001.1"/>
</dbReference>
<evidence type="ECO:0000313" key="3">
    <source>
        <dbReference type="Proteomes" id="UP000598971"/>
    </source>
</evidence>
<accession>A0A8J8JPV5</accession>
<feature type="signal peptide" evidence="1">
    <location>
        <begin position="1"/>
        <end position="19"/>
    </location>
</feature>
<gene>
    <name evidence="2" type="ORF">GD597_01085</name>
</gene>
<protein>
    <recommendedName>
        <fullName evidence="4">DUF4177 domain-containing protein</fullName>
    </recommendedName>
</protein>
<sequence>MKKLSLIILIVFAVFTANAQVKRYIEARGSVDLLGNITISIIDPQPSKKGRDSIISRKKILEILNQSNDAVDVINELSALGWELVTAVRINKDSQGTPNSEFIVYYFGKKFQ</sequence>
<dbReference type="EMBL" id="WHPF01000001">
    <property type="protein sequence ID" value="NNV54032.1"/>
    <property type="molecule type" value="Genomic_DNA"/>
</dbReference>
<evidence type="ECO:0000313" key="2">
    <source>
        <dbReference type="EMBL" id="NNV54032.1"/>
    </source>
</evidence>
<reference evidence="2" key="1">
    <citation type="submission" date="2019-10" db="EMBL/GenBank/DDBJ databases">
        <title>Draft genome sequence of Panacibacter sp. KCS-6.</title>
        <authorList>
            <person name="Yim K.J."/>
        </authorList>
    </citation>
    <scope>NUCLEOTIDE SEQUENCE</scope>
    <source>
        <strain evidence="2">KCS-6</strain>
    </source>
</reference>
<evidence type="ECO:0008006" key="4">
    <source>
        <dbReference type="Google" id="ProtNLM"/>
    </source>
</evidence>